<dbReference type="GO" id="GO:0051213">
    <property type="term" value="F:dioxygenase activity"/>
    <property type="evidence" value="ECO:0007669"/>
    <property type="project" value="UniProtKB-KW"/>
</dbReference>
<keyword evidence="3" id="KW-1185">Reference proteome</keyword>
<feature type="domain" description="VOC" evidence="1">
    <location>
        <begin position="16"/>
        <end position="138"/>
    </location>
</feature>
<gene>
    <name evidence="2" type="ORF">PUT78_05925</name>
</gene>
<reference evidence="2" key="1">
    <citation type="submission" date="2023-02" db="EMBL/GenBank/DDBJ databases">
        <title>Description of Roseinatronobacter alkalisoli sp. nov., an alkaliphilic bacerium isolated from soda soil.</title>
        <authorList>
            <person name="Wei W."/>
        </authorList>
    </citation>
    <scope>NUCLEOTIDE SEQUENCE</scope>
    <source>
        <strain evidence="2">HJB301</strain>
    </source>
</reference>
<dbReference type="InterPro" id="IPR029068">
    <property type="entry name" value="Glyas_Bleomycin-R_OHBP_Dase"/>
</dbReference>
<dbReference type="PANTHER" id="PTHR34109:SF1">
    <property type="entry name" value="VOC DOMAIN-CONTAINING PROTEIN"/>
    <property type="match status" value="1"/>
</dbReference>
<evidence type="ECO:0000313" key="2">
    <source>
        <dbReference type="EMBL" id="MDD7970630.1"/>
    </source>
</evidence>
<keyword evidence="2" id="KW-0223">Dioxygenase</keyword>
<dbReference type="Proteomes" id="UP001431784">
    <property type="component" value="Unassembled WGS sequence"/>
</dbReference>
<protein>
    <submittedName>
        <fullName evidence="2">Glyoxalase/bleomycin resistance/extradiol dioxygenase family protein</fullName>
    </submittedName>
</protein>
<dbReference type="Gene3D" id="3.10.180.10">
    <property type="entry name" value="2,3-Dihydroxybiphenyl 1,2-Dioxygenase, domain 1"/>
    <property type="match status" value="1"/>
</dbReference>
<accession>A0ABT5T693</accession>
<dbReference type="PANTHER" id="PTHR34109">
    <property type="entry name" value="BNAUNNG04460D PROTEIN-RELATED"/>
    <property type="match status" value="1"/>
</dbReference>
<comment type="caution">
    <text evidence="2">The sequence shown here is derived from an EMBL/GenBank/DDBJ whole genome shotgun (WGS) entry which is preliminary data.</text>
</comment>
<sequence>MSTTTLKPPDPRIMQGVIPYIGYGGRSNEAVDFYARAFGARDMGRIPDAERPEYLMHAQVEINGGSLMLSDMGCKEVTDPGALERAHMQLVVTDGRKWWDRAVAAGCKVIAPYERQLWGDDWGALQDPFGIRWAILQPGPGRGDQDA</sequence>
<keyword evidence="2" id="KW-0560">Oxidoreductase</keyword>
<dbReference type="InterPro" id="IPR037523">
    <property type="entry name" value="VOC_core"/>
</dbReference>
<dbReference type="SUPFAM" id="SSF54593">
    <property type="entry name" value="Glyoxalase/Bleomycin resistance protein/Dihydroxybiphenyl dioxygenase"/>
    <property type="match status" value="1"/>
</dbReference>
<evidence type="ECO:0000313" key="3">
    <source>
        <dbReference type="Proteomes" id="UP001431784"/>
    </source>
</evidence>
<dbReference type="InterPro" id="IPR004360">
    <property type="entry name" value="Glyas_Fos-R_dOase_dom"/>
</dbReference>
<dbReference type="Pfam" id="PF00903">
    <property type="entry name" value="Glyoxalase"/>
    <property type="match status" value="1"/>
</dbReference>
<proteinExistence type="predicted"/>
<evidence type="ECO:0000259" key="1">
    <source>
        <dbReference type="PROSITE" id="PS51819"/>
    </source>
</evidence>
<dbReference type="RefSeq" id="WP_274351318.1">
    <property type="nucleotide sequence ID" value="NZ_JAQZSM010000004.1"/>
</dbReference>
<organism evidence="2 3">
    <name type="scientific">Roseinatronobacter alkalisoli</name>
    <dbReference type="NCBI Taxonomy" id="3028235"/>
    <lineage>
        <taxon>Bacteria</taxon>
        <taxon>Pseudomonadati</taxon>
        <taxon>Pseudomonadota</taxon>
        <taxon>Alphaproteobacteria</taxon>
        <taxon>Rhodobacterales</taxon>
        <taxon>Paracoccaceae</taxon>
        <taxon>Roseinatronobacter</taxon>
    </lineage>
</organism>
<dbReference type="EMBL" id="JAQZSM010000004">
    <property type="protein sequence ID" value="MDD7970630.1"/>
    <property type="molecule type" value="Genomic_DNA"/>
</dbReference>
<name>A0ABT5T693_9RHOB</name>
<dbReference type="PROSITE" id="PS51819">
    <property type="entry name" value="VOC"/>
    <property type="match status" value="1"/>
</dbReference>